<dbReference type="PROSITE" id="PS50089">
    <property type="entry name" value="ZF_RING_2"/>
    <property type="match status" value="1"/>
</dbReference>
<keyword evidence="1" id="KW-0863">Zinc-finger</keyword>
<evidence type="ECO:0000256" key="3">
    <source>
        <dbReference type="SAM" id="MobiDB-lite"/>
    </source>
</evidence>
<evidence type="ECO:0000256" key="1">
    <source>
        <dbReference type="PROSITE-ProRule" id="PRU00175"/>
    </source>
</evidence>
<gene>
    <name evidence="5" type="ORF">Sango_0670800</name>
</gene>
<dbReference type="GO" id="GO:0006623">
    <property type="term" value="P:protein targeting to vacuole"/>
    <property type="evidence" value="ECO:0007669"/>
    <property type="project" value="InterPro"/>
</dbReference>
<dbReference type="GO" id="GO:0005770">
    <property type="term" value="C:late endosome"/>
    <property type="evidence" value="ECO:0007669"/>
    <property type="project" value="TreeGrafter"/>
</dbReference>
<reference evidence="5" key="2">
    <citation type="journal article" date="2024" name="Plant">
        <title>Genomic evolution and insights into agronomic trait innovations of Sesamum species.</title>
        <authorList>
            <person name="Miao H."/>
            <person name="Wang L."/>
            <person name="Qu L."/>
            <person name="Liu H."/>
            <person name="Sun Y."/>
            <person name="Le M."/>
            <person name="Wang Q."/>
            <person name="Wei S."/>
            <person name="Zheng Y."/>
            <person name="Lin W."/>
            <person name="Duan Y."/>
            <person name="Cao H."/>
            <person name="Xiong S."/>
            <person name="Wang X."/>
            <person name="Wei L."/>
            <person name="Li C."/>
            <person name="Ma Q."/>
            <person name="Ju M."/>
            <person name="Zhao R."/>
            <person name="Li G."/>
            <person name="Mu C."/>
            <person name="Tian Q."/>
            <person name="Mei H."/>
            <person name="Zhang T."/>
            <person name="Gao T."/>
            <person name="Zhang H."/>
        </authorList>
    </citation>
    <scope>NUCLEOTIDE SEQUENCE</scope>
    <source>
        <strain evidence="5">K16</strain>
    </source>
</reference>
<dbReference type="AlphaFoldDB" id="A0AAE1X7C8"/>
<organism evidence="5 6">
    <name type="scientific">Sesamum angolense</name>
    <dbReference type="NCBI Taxonomy" id="2727404"/>
    <lineage>
        <taxon>Eukaryota</taxon>
        <taxon>Viridiplantae</taxon>
        <taxon>Streptophyta</taxon>
        <taxon>Embryophyta</taxon>
        <taxon>Tracheophyta</taxon>
        <taxon>Spermatophyta</taxon>
        <taxon>Magnoliopsida</taxon>
        <taxon>eudicotyledons</taxon>
        <taxon>Gunneridae</taxon>
        <taxon>Pentapetalae</taxon>
        <taxon>asterids</taxon>
        <taxon>lamiids</taxon>
        <taxon>Lamiales</taxon>
        <taxon>Pedaliaceae</taxon>
        <taxon>Sesamum</taxon>
    </lineage>
</organism>
<keyword evidence="2" id="KW-0175">Coiled coil</keyword>
<accession>A0AAE1X7C8</accession>
<dbReference type="InterPro" id="IPR045111">
    <property type="entry name" value="Vps41/Vps8"/>
</dbReference>
<comment type="caution">
    <text evidence="5">The sequence shown here is derived from an EMBL/GenBank/DDBJ whole genome shotgun (WGS) entry which is preliminary data.</text>
</comment>
<dbReference type="EMBL" id="JACGWL010000003">
    <property type="protein sequence ID" value="KAK4406643.1"/>
    <property type="molecule type" value="Genomic_DNA"/>
</dbReference>
<dbReference type="PANTHER" id="PTHR12616">
    <property type="entry name" value="VACUOLAR PROTEIN SORTING VPS41"/>
    <property type="match status" value="1"/>
</dbReference>
<feature type="domain" description="RING-type" evidence="4">
    <location>
        <begin position="67"/>
        <end position="115"/>
    </location>
</feature>
<dbReference type="Proteomes" id="UP001289374">
    <property type="component" value="Unassembled WGS sequence"/>
</dbReference>
<dbReference type="GO" id="GO:0008270">
    <property type="term" value="F:zinc ion binding"/>
    <property type="evidence" value="ECO:0007669"/>
    <property type="project" value="UniProtKB-KW"/>
</dbReference>
<feature type="region of interest" description="Disordered" evidence="3">
    <location>
        <begin position="126"/>
        <end position="166"/>
    </location>
</feature>
<evidence type="ECO:0000313" key="6">
    <source>
        <dbReference type="Proteomes" id="UP001289374"/>
    </source>
</evidence>
<dbReference type="InterPro" id="IPR001841">
    <property type="entry name" value="Znf_RING"/>
</dbReference>
<feature type="compositionally biased region" description="Polar residues" evidence="3">
    <location>
        <begin position="126"/>
        <end position="147"/>
    </location>
</feature>
<dbReference type="PANTHER" id="PTHR12616:SF8">
    <property type="entry name" value="VACUOLAR PROTEIN SORTING-ASSOCIATED PROTEIN 8 HOMOLOG"/>
    <property type="match status" value="1"/>
</dbReference>
<proteinExistence type="predicted"/>
<reference evidence="5" key="1">
    <citation type="submission" date="2020-06" db="EMBL/GenBank/DDBJ databases">
        <authorList>
            <person name="Li T."/>
            <person name="Hu X."/>
            <person name="Zhang T."/>
            <person name="Song X."/>
            <person name="Zhang H."/>
            <person name="Dai N."/>
            <person name="Sheng W."/>
            <person name="Hou X."/>
            <person name="Wei L."/>
        </authorList>
    </citation>
    <scope>NUCLEOTIDE SEQUENCE</scope>
    <source>
        <strain evidence="5">K16</strain>
        <tissue evidence="5">Leaf</tissue>
    </source>
</reference>
<keyword evidence="1" id="KW-0862">Zinc</keyword>
<dbReference type="GO" id="GO:0030897">
    <property type="term" value="C:HOPS complex"/>
    <property type="evidence" value="ECO:0007669"/>
    <property type="project" value="TreeGrafter"/>
</dbReference>
<keyword evidence="6" id="KW-1185">Reference proteome</keyword>
<keyword evidence="1" id="KW-0479">Metal-binding</keyword>
<dbReference type="GO" id="GO:0034058">
    <property type="term" value="P:endosomal vesicle fusion"/>
    <property type="evidence" value="ECO:0007669"/>
    <property type="project" value="TreeGrafter"/>
</dbReference>
<evidence type="ECO:0000313" key="5">
    <source>
        <dbReference type="EMBL" id="KAK4406643.1"/>
    </source>
</evidence>
<dbReference type="SUPFAM" id="SSF57850">
    <property type="entry name" value="RING/U-box"/>
    <property type="match status" value="1"/>
</dbReference>
<feature type="coiled-coil region" evidence="2">
    <location>
        <begin position="482"/>
        <end position="509"/>
    </location>
</feature>
<evidence type="ECO:0000256" key="2">
    <source>
        <dbReference type="SAM" id="Coils"/>
    </source>
</evidence>
<name>A0AAE1X7C8_9LAMI</name>
<feature type="region of interest" description="Disordered" evidence="3">
    <location>
        <begin position="303"/>
        <end position="326"/>
    </location>
</feature>
<sequence>MWKLLSDNGNQEFGDFKLTILGMLGTYDFERRILDAAKSLIEDDTYYTMSLLRKGASHGYAPRSLVCCICNSFVTKNSADSSIQVFSCGHTMHLHCELQENGASFRGTVSGCPVCIPRKKAQRSSSKSTLAENGLVSRSSSRTQQARGSPALYPHDHESADNSYSLHPPSRFELLHNLEKDQKSIQIENVPQLRLAPPALYHEKVKKGIAFLAGESTSTVSTTEKTRSRRLGDVKVKGSFPLKSNIFGKVVKPRWLRKNIYKRQVELLAMAPIAGVTSALESLSILSIPRIDTIEKKLDQDPDANALDISHSGRVVSTSGDAQEPKIENEEKLCESDHVLLDPMFLLLKALAISSTEIKREAFGTRGPIEKGKSKRLGNSPHHDRFGACKGVDVGEAPTAITDKEEGVATGDETPTSPIYTGVDAFSHLTADKGDQANRRFECSYWQYDYGEIEEWIQSQLSSQDALIKSLRIDKVNVQWSLSEVEDSRESLQQTLLTLKADLEAFRAKESCAFEATIVKRSMDEGFMSFYKCLESTKVSQSFAR</sequence>
<evidence type="ECO:0000259" key="4">
    <source>
        <dbReference type="PROSITE" id="PS50089"/>
    </source>
</evidence>
<protein>
    <recommendedName>
        <fullName evidence="4">RING-type domain-containing protein</fullName>
    </recommendedName>
</protein>